<dbReference type="Pfam" id="PF13563">
    <property type="entry name" value="2_5_RNA_ligase2"/>
    <property type="match status" value="1"/>
</dbReference>
<proteinExistence type="predicted"/>
<dbReference type="AlphaFoldDB" id="A0A1Z5JPT9"/>
<feature type="region of interest" description="Disordered" evidence="1">
    <location>
        <begin position="502"/>
        <end position="543"/>
    </location>
</feature>
<evidence type="ECO:0000313" key="2">
    <source>
        <dbReference type="EMBL" id="GAX16053.1"/>
    </source>
</evidence>
<gene>
    <name evidence="2" type="ORF">FisN_20Hu273</name>
</gene>
<feature type="region of interest" description="Disordered" evidence="1">
    <location>
        <begin position="186"/>
        <end position="211"/>
    </location>
</feature>
<name>A0A1Z5JPT9_FISSO</name>
<dbReference type="PANTHER" id="PTHR37474">
    <property type="entry name" value="RNA LIGASE/CYCLIC NUCLEOTIDE PHOSPHODIESTERASE"/>
    <property type="match status" value="1"/>
</dbReference>
<accession>A0A1Z5JPT9</accession>
<dbReference type="OrthoDB" id="10263155at2759"/>
<feature type="compositionally biased region" description="Basic residues" evidence="1">
    <location>
        <begin position="529"/>
        <end position="543"/>
    </location>
</feature>
<protein>
    <submittedName>
        <fullName evidence="2">Uncharacterized protein</fullName>
    </submittedName>
</protein>
<dbReference type="EMBL" id="BDSP01000101">
    <property type="protein sequence ID" value="GAX16053.1"/>
    <property type="molecule type" value="Genomic_DNA"/>
</dbReference>
<evidence type="ECO:0000256" key="1">
    <source>
        <dbReference type="SAM" id="MobiDB-lite"/>
    </source>
</evidence>
<dbReference type="PANTHER" id="PTHR37474:SF1">
    <property type="entry name" value="2'-5' RNA LIGASE FAMILY PROTEIN"/>
    <property type="match status" value="1"/>
</dbReference>
<evidence type="ECO:0000313" key="3">
    <source>
        <dbReference type="Proteomes" id="UP000198406"/>
    </source>
</evidence>
<comment type="caution">
    <text evidence="2">The sequence shown here is derived from an EMBL/GenBank/DDBJ whole genome shotgun (WGS) entry which is preliminary data.</text>
</comment>
<keyword evidence="3" id="KW-1185">Reference proteome</keyword>
<dbReference type="InParanoid" id="A0A1Z5JPT9"/>
<dbReference type="Proteomes" id="UP000198406">
    <property type="component" value="Unassembled WGS sequence"/>
</dbReference>
<dbReference type="Gene3D" id="3.90.1140.10">
    <property type="entry name" value="Cyclic phosphodiesterase"/>
    <property type="match status" value="1"/>
</dbReference>
<reference evidence="2 3" key="1">
    <citation type="journal article" date="2015" name="Plant Cell">
        <title>Oil accumulation by the oleaginous diatom Fistulifera solaris as revealed by the genome and transcriptome.</title>
        <authorList>
            <person name="Tanaka T."/>
            <person name="Maeda Y."/>
            <person name="Veluchamy A."/>
            <person name="Tanaka M."/>
            <person name="Abida H."/>
            <person name="Marechal E."/>
            <person name="Bowler C."/>
            <person name="Muto M."/>
            <person name="Sunaga Y."/>
            <person name="Tanaka M."/>
            <person name="Yoshino T."/>
            <person name="Taniguchi T."/>
            <person name="Fukuda Y."/>
            <person name="Nemoto M."/>
            <person name="Matsumoto M."/>
            <person name="Wong P.S."/>
            <person name="Aburatani S."/>
            <person name="Fujibuchi W."/>
        </authorList>
    </citation>
    <scope>NUCLEOTIDE SEQUENCE [LARGE SCALE GENOMIC DNA]</scope>
    <source>
        <strain evidence="2 3">JPCC DA0580</strain>
    </source>
</reference>
<sequence length="543" mass="61292">MRTRKLRHLCAVLVFRVGVTLFFLLSSHITEGWLSSQSHESKHFGLFGLRKNKDLETLASMETCLAVVPPDDAWDRLQRARHVARDGSYTRWPPAIRLLHPFVQDTHEAALKIAEIIEKENIEPFTIQLNQWSIIPHVEALEMDWEAMRKLPDHGDDSESSEPQMSEEDRAIQELIAREERIGREKRKKMAGNGKTVVETENGNDTKSKKNNMKALLQKQKQMYEEFNGPTVVVLEPDPESKKKLNDLRRKIIEGLFRNKDERSFFTGAYSPSSTVSDALRLPKSVLQSLDEDVFRPLVPIAAFHTVTSAMDTARKLRALWEPLTFEVTDLHLVSSGSSKDEKIAGLTTEAVEHDFLDNREYMMFHQKSYQSGNAWGINDEEWRLNVKQFGCDALVMLVGEEETMDDELNQEMVNLLCERGISGGYNISEAEANVLAERNSQKKVASGDISAKLDMWLSEDDDFDEGSVVVIGRTHFFTGEMRNYVGMPAFSATDGKYRALSDKPGSGRKAGAAYQKGSDGDEDSTAPPKRKAPGRQRKAPPS</sequence>
<organism evidence="2 3">
    <name type="scientific">Fistulifera solaris</name>
    <name type="common">Oleaginous diatom</name>
    <dbReference type="NCBI Taxonomy" id="1519565"/>
    <lineage>
        <taxon>Eukaryota</taxon>
        <taxon>Sar</taxon>
        <taxon>Stramenopiles</taxon>
        <taxon>Ochrophyta</taxon>
        <taxon>Bacillariophyta</taxon>
        <taxon>Bacillariophyceae</taxon>
        <taxon>Bacillariophycidae</taxon>
        <taxon>Naviculales</taxon>
        <taxon>Naviculaceae</taxon>
        <taxon>Fistulifera</taxon>
    </lineage>
</organism>